<accession>A0A5J4SUK6</accession>
<protein>
    <submittedName>
        <fullName evidence="1">Uncharacterized protein</fullName>
    </submittedName>
</protein>
<sequence length="89" mass="9861">METKETTKLVLTESMLPELDGKKIDWEADAYRHNTGYKGQGLYGGIALVENGKLKTIKGDKIEYANSGGSYGCFHLSDADRLVTYEVLN</sequence>
<evidence type="ECO:0000313" key="1">
    <source>
        <dbReference type="EMBL" id="KAA6348973.1"/>
    </source>
</evidence>
<dbReference type="AlphaFoldDB" id="A0A5J4SUK6"/>
<organism evidence="1">
    <name type="scientific">termite gut metagenome</name>
    <dbReference type="NCBI Taxonomy" id="433724"/>
    <lineage>
        <taxon>unclassified sequences</taxon>
        <taxon>metagenomes</taxon>
        <taxon>organismal metagenomes</taxon>
    </lineage>
</organism>
<reference evidence="1" key="1">
    <citation type="submission" date="2019-03" db="EMBL/GenBank/DDBJ databases">
        <title>Single cell metagenomics reveals metabolic interactions within the superorganism composed of flagellate Streblomastix strix and complex community of Bacteroidetes bacteria on its surface.</title>
        <authorList>
            <person name="Treitli S.C."/>
            <person name="Kolisko M."/>
            <person name="Husnik F."/>
            <person name="Keeling P."/>
            <person name="Hampl V."/>
        </authorList>
    </citation>
    <scope>NUCLEOTIDE SEQUENCE</scope>
    <source>
        <strain evidence="1">STM</strain>
    </source>
</reference>
<dbReference type="EMBL" id="SNRY01000056">
    <property type="protein sequence ID" value="KAA6348973.1"/>
    <property type="molecule type" value="Genomic_DNA"/>
</dbReference>
<proteinExistence type="predicted"/>
<gene>
    <name evidence="1" type="ORF">EZS27_003573</name>
</gene>
<comment type="caution">
    <text evidence="1">The sequence shown here is derived from an EMBL/GenBank/DDBJ whole genome shotgun (WGS) entry which is preliminary data.</text>
</comment>
<name>A0A5J4SUK6_9ZZZZ</name>